<name>A0A5B7IFJ2_PORTR</name>
<feature type="region of interest" description="Disordered" evidence="1">
    <location>
        <begin position="1"/>
        <end position="34"/>
    </location>
</feature>
<keyword evidence="3" id="KW-1185">Reference proteome</keyword>
<reference evidence="2 3" key="1">
    <citation type="submission" date="2019-05" db="EMBL/GenBank/DDBJ databases">
        <title>Another draft genome of Portunus trituberculatus and its Hox gene families provides insights of decapod evolution.</title>
        <authorList>
            <person name="Jeong J.-H."/>
            <person name="Song I."/>
            <person name="Kim S."/>
            <person name="Choi T."/>
            <person name="Kim D."/>
            <person name="Ryu S."/>
            <person name="Kim W."/>
        </authorList>
    </citation>
    <scope>NUCLEOTIDE SEQUENCE [LARGE SCALE GENOMIC DNA]</scope>
    <source>
        <tissue evidence="2">Muscle</tissue>
    </source>
</reference>
<dbReference type="Proteomes" id="UP000324222">
    <property type="component" value="Unassembled WGS sequence"/>
</dbReference>
<organism evidence="2 3">
    <name type="scientific">Portunus trituberculatus</name>
    <name type="common">Swimming crab</name>
    <name type="synonym">Neptunus trituberculatus</name>
    <dbReference type="NCBI Taxonomy" id="210409"/>
    <lineage>
        <taxon>Eukaryota</taxon>
        <taxon>Metazoa</taxon>
        <taxon>Ecdysozoa</taxon>
        <taxon>Arthropoda</taxon>
        <taxon>Crustacea</taxon>
        <taxon>Multicrustacea</taxon>
        <taxon>Malacostraca</taxon>
        <taxon>Eumalacostraca</taxon>
        <taxon>Eucarida</taxon>
        <taxon>Decapoda</taxon>
        <taxon>Pleocyemata</taxon>
        <taxon>Brachyura</taxon>
        <taxon>Eubrachyura</taxon>
        <taxon>Portunoidea</taxon>
        <taxon>Portunidae</taxon>
        <taxon>Portuninae</taxon>
        <taxon>Portunus</taxon>
    </lineage>
</organism>
<sequence length="79" mass="8520">MVDSVWCTSRASPHSGVPGRRGGRRASGQGQVSAWEHAANSRRQGLLLQLLHRAARGLGLGAHGCGFCQLYYVFTKGRI</sequence>
<dbReference type="AlphaFoldDB" id="A0A5B7IFJ2"/>
<evidence type="ECO:0000256" key="1">
    <source>
        <dbReference type="SAM" id="MobiDB-lite"/>
    </source>
</evidence>
<comment type="caution">
    <text evidence="2">The sequence shown here is derived from an EMBL/GenBank/DDBJ whole genome shotgun (WGS) entry which is preliminary data.</text>
</comment>
<dbReference type="EMBL" id="VSRR010051205">
    <property type="protein sequence ID" value="MPC79454.1"/>
    <property type="molecule type" value="Genomic_DNA"/>
</dbReference>
<evidence type="ECO:0000313" key="2">
    <source>
        <dbReference type="EMBL" id="MPC79454.1"/>
    </source>
</evidence>
<gene>
    <name evidence="2" type="ORF">E2C01_073982</name>
</gene>
<feature type="compositionally biased region" description="Polar residues" evidence="1">
    <location>
        <begin position="1"/>
        <end position="11"/>
    </location>
</feature>
<proteinExistence type="predicted"/>
<accession>A0A5B7IFJ2</accession>
<evidence type="ECO:0000313" key="3">
    <source>
        <dbReference type="Proteomes" id="UP000324222"/>
    </source>
</evidence>
<protein>
    <submittedName>
        <fullName evidence="2">Uncharacterized protein</fullName>
    </submittedName>
</protein>